<evidence type="ECO:0000313" key="2">
    <source>
        <dbReference type="Proteomes" id="UP001281147"/>
    </source>
</evidence>
<accession>A0ACC3MCF8</accession>
<protein>
    <submittedName>
        <fullName evidence="1">Uncharacterized protein</fullName>
    </submittedName>
</protein>
<proteinExistence type="predicted"/>
<evidence type="ECO:0000313" key="1">
    <source>
        <dbReference type="EMBL" id="KAK3684664.1"/>
    </source>
</evidence>
<name>A0ACC3MCF8_9PEZI</name>
<organism evidence="1 2">
    <name type="scientific">Vermiconidia calcicola</name>
    <dbReference type="NCBI Taxonomy" id="1690605"/>
    <lineage>
        <taxon>Eukaryota</taxon>
        <taxon>Fungi</taxon>
        <taxon>Dikarya</taxon>
        <taxon>Ascomycota</taxon>
        <taxon>Pezizomycotina</taxon>
        <taxon>Dothideomycetes</taxon>
        <taxon>Dothideomycetidae</taxon>
        <taxon>Mycosphaerellales</taxon>
        <taxon>Extremaceae</taxon>
        <taxon>Vermiconidia</taxon>
    </lineage>
</organism>
<reference evidence="1" key="1">
    <citation type="submission" date="2023-07" db="EMBL/GenBank/DDBJ databases">
        <title>Black Yeasts Isolated from many extreme environments.</title>
        <authorList>
            <person name="Coleine C."/>
            <person name="Stajich J.E."/>
            <person name="Selbmann L."/>
        </authorList>
    </citation>
    <scope>NUCLEOTIDE SEQUENCE</scope>
    <source>
        <strain evidence="1">CCFEE 5714</strain>
    </source>
</reference>
<sequence>MEQDQMMSTVANDTNDHSSASTKLLLRRACDCCRKRKVKCDGGEPCGPCKKASIQCAYLQPPKKKGPKGLRSARVLHALRTIGDNASSGPQRPLSPEQHGAFGNWGWDQQSVLHNGVRSYPHQAVPQQQDIYGPQTSVPLEHSYYQQMPASVSRPQPTPQTSYYSNDSQAQTWSNQPDSVSTGSDIPQVMSPTGSEALPPRLPGDSFFPYIRLFYDHMFAIMPIIDRNIYLDPSLYTNASQFQSELYCFLCSICAATIVQLDESIPQPAPLQPGRRTDDLFADECLRERKTFDYIESASTLSIMTSFFLFAYYGNHEKHSKAWHYLQESITSAENLNMDDESSYAKLDPIEAQWRRRLYWLLFITERAYAVQRRKHTRLHASVQLPSVFDSEDPQLLNGFVNLANLFSAVDDNFVRAWRGSRKQSLCNEAWLAQTQEQLDKAALALGNITETQHLDISVTREWLHVLAWQMGVSNGLIWGRGEGGMRLDYPIELARKVVEITSGANALALDSHGIGMEQKLSDIAGCLADVLRCTAGDTSSTFLEGKQYLNILLQKLSSMRGKESRYLKPLMSKMEGLLGYDLDAEALPLPSALPATYPPQPHQQMPNSFLQTPRLSMADSVGMLRTLSMSGNLGMPSLSVPPMEDWEQRRPSGKVYEEDETAEAIDAWYLSQGGGVAQAV</sequence>
<gene>
    <name evidence="1" type="ORF">LTR37_020065</name>
</gene>
<comment type="caution">
    <text evidence="1">The sequence shown here is derived from an EMBL/GenBank/DDBJ whole genome shotgun (WGS) entry which is preliminary data.</text>
</comment>
<dbReference type="EMBL" id="JAUTXU010000332">
    <property type="protein sequence ID" value="KAK3684664.1"/>
    <property type="molecule type" value="Genomic_DNA"/>
</dbReference>
<keyword evidence="2" id="KW-1185">Reference proteome</keyword>
<dbReference type="Proteomes" id="UP001281147">
    <property type="component" value="Unassembled WGS sequence"/>
</dbReference>